<feature type="compositionally biased region" description="Pro residues" evidence="1">
    <location>
        <begin position="69"/>
        <end position="79"/>
    </location>
</feature>
<gene>
    <name evidence="2" type="ORF">M0R45_030884</name>
</gene>
<comment type="caution">
    <text evidence="2">The sequence shown here is derived from an EMBL/GenBank/DDBJ whole genome shotgun (WGS) entry which is preliminary data.</text>
</comment>
<dbReference type="EMBL" id="JBEDUW010000006">
    <property type="protein sequence ID" value="KAK9922419.1"/>
    <property type="molecule type" value="Genomic_DNA"/>
</dbReference>
<proteinExistence type="predicted"/>
<reference evidence="2 3" key="1">
    <citation type="journal article" date="2023" name="G3 (Bethesda)">
        <title>A chromosome-length genome assembly and annotation of blackberry (Rubus argutus, cv. 'Hillquist').</title>
        <authorList>
            <person name="Bruna T."/>
            <person name="Aryal R."/>
            <person name="Dudchenko O."/>
            <person name="Sargent D.J."/>
            <person name="Mead D."/>
            <person name="Buti M."/>
            <person name="Cavallini A."/>
            <person name="Hytonen T."/>
            <person name="Andres J."/>
            <person name="Pham M."/>
            <person name="Weisz D."/>
            <person name="Mascagni F."/>
            <person name="Usai G."/>
            <person name="Natali L."/>
            <person name="Bassil N."/>
            <person name="Fernandez G.E."/>
            <person name="Lomsadze A."/>
            <person name="Armour M."/>
            <person name="Olukolu B."/>
            <person name="Poorten T."/>
            <person name="Britton C."/>
            <person name="Davik J."/>
            <person name="Ashrafi H."/>
            <person name="Aiden E.L."/>
            <person name="Borodovsky M."/>
            <person name="Worthington M."/>
        </authorList>
    </citation>
    <scope>NUCLEOTIDE SEQUENCE [LARGE SCALE GENOMIC DNA]</scope>
    <source>
        <strain evidence="2">PI 553951</strain>
    </source>
</reference>
<feature type="compositionally biased region" description="Low complexity" evidence="1">
    <location>
        <begin position="30"/>
        <end position="44"/>
    </location>
</feature>
<evidence type="ECO:0000313" key="2">
    <source>
        <dbReference type="EMBL" id="KAK9922419.1"/>
    </source>
</evidence>
<accession>A0AAW1WCA2</accession>
<evidence type="ECO:0000313" key="3">
    <source>
        <dbReference type="Proteomes" id="UP001457282"/>
    </source>
</evidence>
<dbReference type="Proteomes" id="UP001457282">
    <property type="component" value="Unassembled WGS sequence"/>
</dbReference>
<feature type="region of interest" description="Disordered" evidence="1">
    <location>
        <begin position="1"/>
        <end position="85"/>
    </location>
</feature>
<sequence>MPVTAVPLLNPQPSQAAPPTTPHHRNHLTASPPSSSSSDAGDSFSTHRRSQTQLLSFAASERGPEPNQFSPPLPSPPSPDHCRRR</sequence>
<evidence type="ECO:0000256" key="1">
    <source>
        <dbReference type="SAM" id="MobiDB-lite"/>
    </source>
</evidence>
<organism evidence="2 3">
    <name type="scientific">Rubus argutus</name>
    <name type="common">Southern blackberry</name>
    <dbReference type="NCBI Taxonomy" id="59490"/>
    <lineage>
        <taxon>Eukaryota</taxon>
        <taxon>Viridiplantae</taxon>
        <taxon>Streptophyta</taxon>
        <taxon>Embryophyta</taxon>
        <taxon>Tracheophyta</taxon>
        <taxon>Spermatophyta</taxon>
        <taxon>Magnoliopsida</taxon>
        <taxon>eudicotyledons</taxon>
        <taxon>Gunneridae</taxon>
        <taxon>Pentapetalae</taxon>
        <taxon>rosids</taxon>
        <taxon>fabids</taxon>
        <taxon>Rosales</taxon>
        <taxon>Rosaceae</taxon>
        <taxon>Rosoideae</taxon>
        <taxon>Rosoideae incertae sedis</taxon>
        <taxon>Rubus</taxon>
    </lineage>
</organism>
<name>A0AAW1WCA2_RUBAR</name>
<keyword evidence="3" id="KW-1185">Reference proteome</keyword>
<dbReference type="AlphaFoldDB" id="A0AAW1WCA2"/>
<protein>
    <submittedName>
        <fullName evidence="2">Uncharacterized protein</fullName>
    </submittedName>
</protein>